<dbReference type="OrthoDB" id="5419162at2759"/>
<reference evidence="2 3" key="1">
    <citation type="submission" date="2015-01" db="EMBL/GenBank/DDBJ databases">
        <title>The Genome Sequence of Exophiala xenobiotica CBS118157.</title>
        <authorList>
            <consortium name="The Broad Institute Genomics Platform"/>
            <person name="Cuomo C."/>
            <person name="de Hoog S."/>
            <person name="Gorbushina A."/>
            <person name="Stielow B."/>
            <person name="Teixiera M."/>
            <person name="Abouelleil A."/>
            <person name="Chapman S.B."/>
            <person name="Priest M."/>
            <person name="Young S.K."/>
            <person name="Wortman J."/>
            <person name="Nusbaum C."/>
            <person name="Birren B."/>
        </authorList>
    </citation>
    <scope>NUCLEOTIDE SEQUENCE [LARGE SCALE GENOMIC DNA]</scope>
    <source>
        <strain evidence="2 3">CBS 118157</strain>
    </source>
</reference>
<feature type="region of interest" description="Disordered" evidence="1">
    <location>
        <begin position="45"/>
        <end position="91"/>
    </location>
</feature>
<dbReference type="HOGENOM" id="CLU_107705_1_0_1"/>
<evidence type="ECO:0000313" key="3">
    <source>
        <dbReference type="Proteomes" id="UP000054342"/>
    </source>
</evidence>
<dbReference type="RefSeq" id="XP_013315917.1">
    <property type="nucleotide sequence ID" value="XM_013460463.1"/>
</dbReference>
<dbReference type="PANTHER" id="PTHR36576">
    <property type="entry name" value="UPF0654 PROTEIN C11D3.01C-RELATED"/>
    <property type="match status" value="1"/>
</dbReference>
<gene>
    <name evidence="2" type="ORF">PV05_07622</name>
</gene>
<keyword evidence="3" id="KW-1185">Reference proteome</keyword>
<dbReference type="GO" id="GO:0005737">
    <property type="term" value="C:cytoplasm"/>
    <property type="evidence" value="ECO:0007669"/>
    <property type="project" value="TreeGrafter"/>
</dbReference>
<organism evidence="2 3">
    <name type="scientific">Exophiala xenobiotica</name>
    <dbReference type="NCBI Taxonomy" id="348802"/>
    <lineage>
        <taxon>Eukaryota</taxon>
        <taxon>Fungi</taxon>
        <taxon>Dikarya</taxon>
        <taxon>Ascomycota</taxon>
        <taxon>Pezizomycotina</taxon>
        <taxon>Eurotiomycetes</taxon>
        <taxon>Chaetothyriomycetidae</taxon>
        <taxon>Chaetothyriales</taxon>
        <taxon>Herpotrichiellaceae</taxon>
        <taxon>Exophiala</taxon>
    </lineage>
</organism>
<dbReference type="Pfam" id="PF10346">
    <property type="entry name" value="Con-6"/>
    <property type="match status" value="2"/>
</dbReference>
<dbReference type="Proteomes" id="UP000054342">
    <property type="component" value="Unassembled WGS sequence"/>
</dbReference>
<feature type="compositionally biased region" description="Basic and acidic residues" evidence="1">
    <location>
        <begin position="78"/>
        <end position="91"/>
    </location>
</feature>
<proteinExistence type="predicted"/>
<dbReference type="EMBL" id="KN847320">
    <property type="protein sequence ID" value="KIW55333.1"/>
    <property type="molecule type" value="Genomic_DNA"/>
</dbReference>
<evidence type="ECO:0000256" key="1">
    <source>
        <dbReference type="SAM" id="MobiDB-lite"/>
    </source>
</evidence>
<name>A0A0D2EIU3_9EURO</name>
<dbReference type="InterPro" id="IPR052670">
    <property type="entry name" value="UPF0654_domain"/>
</dbReference>
<dbReference type="AlphaFoldDB" id="A0A0D2EIU3"/>
<dbReference type="GeneID" id="25329530"/>
<evidence type="ECO:0008006" key="4">
    <source>
        <dbReference type="Google" id="ProtNLM"/>
    </source>
</evidence>
<accession>A0A0D2EIU3</accession>
<dbReference type="InterPro" id="IPR018824">
    <property type="entry name" value="Conidiation-specific_6"/>
</dbReference>
<protein>
    <recommendedName>
        <fullName evidence="4">Conidiation protein 6</fullName>
    </recommendedName>
</protein>
<sequence>MSNPEETLGAEEALNKARGYKATISNPNVSDEAKQHAQEVLDKELRGGNINLGSDSGVDPGNQARGYKAAMSNPNVSEEGKKAAEEKLKNM</sequence>
<evidence type="ECO:0000313" key="2">
    <source>
        <dbReference type="EMBL" id="KIW55333.1"/>
    </source>
</evidence>
<dbReference type="PANTHER" id="PTHR36576:SF2">
    <property type="entry name" value="PROTEIN CON-6, PUTATIVE (AFU_ORTHOLOGUE AFUA_4G03615)-RELATED"/>
    <property type="match status" value="1"/>
</dbReference>